<evidence type="ECO:0000256" key="1">
    <source>
        <dbReference type="ARBA" id="ARBA00023125"/>
    </source>
</evidence>
<dbReference type="GO" id="GO:0005634">
    <property type="term" value="C:nucleus"/>
    <property type="evidence" value="ECO:0007669"/>
    <property type="project" value="UniProtKB-UniRule"/>
</dbReference>
<dbReference type="GO" id="GO:0030154">
    <property type="term" value="P:cell differentiation"/>
    <property type="evidence" value="ECO:0007669"/>
    <property type="project" value="TreeGrafter"/>
</dbReference>
<dbReference type="InterPro" id="IPR036910">
    <property type="entry name" value="HMG_box_dom_sf"/>
</dbReference>
<dbReference type="GO" id="GO:0000978">
    <property type="term" value="F:RNA polymerase II cis-regulatory region sequence-specific DNA binding"/>
    <property type="evidence" value="ECO:0007669"/>
    <property type="project" value="TreeGrafter"/>
</dbReference>
<dbReference type="PANTHER" id="PTHR10270:SF161">
    <property type="entry name" value="SEX-DETERMINING REGION Y PROTEIN"/>
    <property type="match status" value="1"/>
</dbReference>
<feature type="region of interest" description="Disordered" evidence="4">
    <location>
        <begin position="58"/>
        <end position="86"/>
    </location>
</feature>
<sequence>MPAGRAWYTRASVAHEGGMVETTGAGGVGLTPIVFESSLSELPDAPATPVSSTGAPFIFTSDNSYAPPQTPPRPIRRSTRKKIDSNHIPRPPNAFMLFRSWFINSGHVPTEVETNHGTLSKIIGFAWRRLAEEDKQSWHDEARTVLAEHKRIFPTYVYRPTRGSNATQDAGVAADGSKTKRKVREVPLPNDLRCEKIAELVADGMTGAELDSAMKDFDKHNVPQIVPRFQAPVTAGTFEAAAAAAATASAVHKRSTSAASVSSRSYQQQPSPPTNVDSHKLLEPFSLSFDHLSTDLDLGAFSFFPNEAVYDYPSSSSSSVSNSYDPSISMLPSPVHTSFDLALQTGAPTSNVDVSMDMNMDVLALLSGGLLDGAVDPFGGLGGGSGGYAAPAPALDNTNSLMYLPASALSHTDLVIDGYPYLEFTRH</sequence>
<dbReference type="PROSITE" id="PS50118">
    <property type="entry name" value="HMG_BOX_2"/>
    <property type="match status" value="1"/>
</dbReference>
<keyword evidence="2" id="KW-0804">Transcription</keyword>
<dbReference type="SUPFAM" id="SSF47095">
    <property type="entry name" value="HMG-box"/>
    <property type="match status" value="1"/>
</dbReference>
<dbReference type="Proteomes" id="UP001221142">
    <property type="component" value="Unassembled WGS sequence"/>
</dbReference>
<keyword evidence="1 3" id="KW-0238">DNA-binding</keyword>
<dbReference type="InterPro" id="IPR050140">
    <property type="entry name" value="SRY-related_HMG-box_TF-like"/>
</dbReference>
<feature type="compositionally biased region" description="Polar residues" evidence="4">
    <location>
        <begin position="58"/>
        <end position="67"/>
    </location>
</feature>
<dbReference type="Pfam" id="PF00505">
    <property type="entry name" value="HMG_box"/>
    <property type="match status" value="1"/>
</dbReference>
<feature type="compositionally biased region" description="Low complexity" evidence="4">
    <location>
        <begin position="258"/>
        <end position="269"/>
    </location>
</feature>
<accession>A0AAD7C787</accession>
<feature type="DNA-binding region" description="HMG box" evidence="3">
    <location>
        <begin position="88"/>
        <end position="157"/>
    </location>
</feature>
<evidence type="ECO:0000259" key="5">
    <source>
        <dbReference type="PROSITE" id="PS50118"/>
    </source>
</evidence>
<dbReference type="AlphaFoldDB" id="A0AAD7C787"/>
<evidence type="ECO:0000256" key="3">
    <source>
        <dbReference type="PROSITE-ProRule" id="PRU00267"/>
    </source>
</evidence>
<evidence type="ECO:0000313" key="7">
    <source>
        <dbReference type="Proteomes" id="UP001221142"/>
    </source>
</evidence>
<dbReference type="GO" id="GO:0001228">
    <property type="term" value="F:DNA-binding transcription activator activity, RNA polymerase II-specific"/>
    <property type="evidence" value="ECO:0007669"/>
    <property type="project" value="TreeGrafter"/>
</dbReference>
<evidence type="ECO:0000313" key="6">
    <source>
        <dbReference type="EMBL" id="KAJ7641094.1"/>
    </source>
</evidence>
<keyword evidence="7" id="KW-1185">Reference proteome</keyword>
<dbReference type="CDD" id="cd01389">
    <property type="entry name" value="HMG-box_ROX1-like"/>
    <property type="match status" value="1"/>
</dbReference>
<proteinExistence type="predicted"/>
<organism evidence="6 7">
    <name type="scientific">Roridomyces roridus</name>
    <dbReference type="NCBI Taxonomy" id="1738132"/>
    <lineage>
        <taxon>Eukaryota</taxon>
        <taxon>Fungi</taxon>
        <taxon>Dikarya</taxon>
        <taxon>Basidiomycota</taxon>
        <taxon>Agaricomycotina</taxon>
        <taxon>Agaricomycetes</taxon>
        <taxon>Agaricomycetidae</taxon>
        <taxon>Agaricales</taxon>
        <taxon>Marasmiineae</taxon>
        <taxon>Mycenaceae</taxon>
        <taxon>Roridomyces</taxon>
    </lineage>
</organism>
<comment type="caution">
    <text evidence="6">The sequence shown here is derived from an EMBL/GenBank/DDBJ whole genome shotgun (WGS) entry which is preliminary data.</text>
</comment>
<reference evidence="6" key="1">
    <citation type="submission" date="2023-03" db="EMBL/GenBank/DDBJ databases">
        <title>Massive genome expansion in bonnet fungi (Mycena s.s.) driven by repeated elements and novel gene families across ecological guilds.</title>
        <authorList>
            <consortium name="Lawrence Berkeley National Laboratory"/>
            <person name="Harder C.B."/>
            <person name="Miyauchi S."/>
            <person name="Viragh M."/>
            <person name="Kuo A."/>
            <person name="Thoen E."/>
            <person name="Andreopoulos B."/>
            <person name="Lu D."/>
            <person name="Skrede I."/>
            <person name="Drula E."/>
            <person name="Henrissat B."/>
            <person name="Morin E."/>
            <person name="Kohler A."/>
            <person name="Barry K."/>
            <person name="LaButti K."/>
            <person name="Morin E."/>
            <person name="Salamov A."/>
            <person name="Lipzen A."/>
            <person name="Mereny Z."/>
            <person name="Hegedus B."/>
            <person name="Baldrian P."/>
            <person name="Stursova M."/>
            <person name="Weitz H."/>
            <person name="Taylor A."/>
            <person name="Grigoriev I.V."/>
            <person name="Nagy L.G."/>
            <person name="Martin F."/>
            <person name="Kauserud H."/>
        </authorList>
    </citation>
    <scope>NUCLEOTIDE SEQUENCE</scope>
    <source>
        <strain evidence="6">9284</strain>
    </source>
</reference>
<protein>
    <recommendedName>
        <fullName evidence="5">HMG box domain-containing protein</fullName>
    </recommendedName>
</protein>
<dbReference type="EMBL" id="JARKIF010000004">
    <property type="protein sequence ID" value="KAJ7641094.1"/>
    <property type="molecule type" value="Genomic_DNA"/>
</dbReference>
<keyword evidence="3" id="KW-0539">Nucleus</keyword>
<evidence type="ECO:0000256" key="4">
    <source>
        <dbReference type="SAM" id="MobiDB-lite"/>
    </source>
</evidence>
<evidence type="ECO:0000256" key="2">
    <source>
        <dbReference type="ARBA" id="ARBA00023163"/>
    </source>
</evidence>
<feature type="domain" description="HMG box" evidence="5">
    <location>
        <begin position="88"/>
        <end position="157"/>
    </location>
</feature>
<gene>
    <name evidence="6" type="ORF">FB45DRAFT_999919</name>
</gene>
<dbReference type="SMART" id="SM00398">
    <property type="entry name" value="HMG"/>
    <property type="match status" value="1"/>
</dbReference>
<dbReference type="GO" id="GO:0000122">
    <property type="term" value="P:negative regulation of transcription by RNA polymerase II"/>
    <property type="evidence" value="ECO:0007669"/>
    <property type="project" value="TreeGrafter"/>
</dbReference>
<dbReference type="PANTHER" id="PTHR10270">
    <property type="entry name" value="SOX TRANSCRIPTION FACTOR"/>
    <property type="match status" value="1"/>
</dbReference>
<dbReference type="InterPro" id="IPR009071">
    <property type="entry name" value="HMG_box_dom"/>
</dbReference>
<name>A0AAD7C787_9AGAR</name>
<feature type="region of interest" description="Disordered" evidence="4">
    <location>
        <begin position="258"/>
        <end position="279"/>
    </location>
</feature>
<dbReference type="Gene3D" id="1.10.30.10">
    <property type="entry name" value="High mobility group box domain"/>
    <property type="match status" value="1"/>
</dbReference>